<evidence type="ECO:0000256" key="6">
    <source>
        <dbReference type="ARBA" id="ARBA00022763"/>
    </source>
</evidence>
<keyword evidence="13 18" id="KW-0234">DNA repair</keyword>
<dbReference type="FunFam" id="1.20.1580.10:FF:000002">
    <property type="entry name" value="UvrABC system protein A"/>
    <property type="match status" value="1"/>
</dbReference>
<keyword evidence="2 18" id="KW-0963">Cytoplasm</keyword>
<keyword evidence="11 18" id="KW-0267">Excision nuclease</keyword>
<dbReference type="Gene3D" id="3.30.1490.20">
    <property type="entry name" value="ATP-grasp fold, A domain"/>
    <property type="match status" value="1"/>
</dbReference>
<dbReference type="Pfam" id="PF17755">
    <property type="entry name" value="UvrA_DNA-bind"/>
    <property type="match status" value="1"/>
</dbReference>
<dbReference type="NCBIfam" id="NF001503">
    <property type="entry name" value="PRK00349.1"/>
    <property type="match status" value="1"/>
</dbReference>
<evidence type="ECO:0000313" key="20">
    <source>
        <dbReference type="EMBL" id="HIV37943.1"/>
    </source>
</evidence>
<evidence type="ECO:0000256" key="16">
    <source>
        <dbReference type="ARBA" id="ARBA00039316"/>
    </source>
</evidence>
<evidence type="ECO:0000256" key="4">
    <source>
        <dbReference type="ARBA" id="ARBA00022737"/>
    </source>
</evidence>
<dbReference type="Gene3D" id="3.40.50.300">
    <property type="entry name" value="P-loop containing nucleotide triphosphate hydrolases"/>
    <property type="match status" value="2"/>
</dbReference>
<dbReference type="GO" id="GO:0016887">
    <property type="term" value="F:ATP hydrolysis activity"/>
    <property type="evidence" value="ECO:0007669"/>
    <property type="project" value="InterPro"/>
</dbReference>
<comment type="subunit">
    <text evidence="18">Forms a heterotetramer with UvrB during the search for lesions.</text>
</comment>
<dbReference type="PROSITE" id="PS50893">
    <property type="entry name" value="ABC_TRANSPORTER_2"/>
    <property type="match status" value="1"/>
</dbReference>
<dbReference type="InterPro" id="IPR013815">
    <property type="entry name" value="ATP_grasp_subdomain_1"/>
</dbReference>
<evidence type="ECO:0000256" key="13">
    <source>
        <dbReference type="ARBA" id="ARBA00023204"/>
    </source>
</evidence>
<dbReference type="CDD" id="cd03270">
    <property type="entry name" value="ABC_UvrA_I"/>
    <property type="match status" value="1"/>
</dbReference>
<feature type="zinc finger region" description="C4-type" evidence="18">
    <location>
        <begin position="257"/>
        <end position="284"/>
    </location>
</feature>
<keyword evidence="10 18" id="KW-0067">ATP-binding</keyword>
<keyword evidence="5 18" id="KW-0547">Nucleotide-binding</keyword>
<feature type="binding site" evidence="18">
    <location>
        <begin position="38"/>
        <end position="45"/>
    </location>
    <ligand>
        <name>ATP</name>
        <dbReference type="ChEBI" id="CHEBI:30616"/>
    </ligand>
</feature>
<comment type="caution">
    <text evidence="20">The sequence shown here is derived from an EMBL/GenBank/DDBJ whole genome shotgun (WGS) entry which is preliminary data.</text>
</comment>
<evidence type="ECO:0000256" key="2">
    <source>
        <dbReference type="ARBA" id="ARBA00022490"/>
    </source>
</evidence>
<dbReference type="GO" id="GO:0006289">
    <property type="term" value="P:nucleotide-excision repair"/>
    <property type="evidence" value="ECO:0007669"/>
    <property type="project" value="UniProtKB-UniRule"/>
</dbReference>
<sequence>MAVKMQPRQFIKIRGANENNLKNLDVDIPRNELVVLTGLSGSGKSSLAFDTIYAEGQRRYMESLSSYARQFLGQMEKPNVESIEGLSPAISIDQKSTNRNPRSTVGTVTEIYDYFRLLYARIGIPHCPKCGREIKKQTVDQMVDQIMKLPERTRIQLLAPVVRGRKGTHAKLLEQARKSGYVRVQIDGSLYELSEEIQLDKNKKHNIEIVVDRLIVKEGIEKRLTDSIETVLNLAEGRLMVDTMDGNIQNFSQSFACPDCGISIDEIEPRSFSFNNPFGACPSCFGLGYKMEFDVDLMIPDKSLSIQQGAITVLGWQSCTDKGSFTRAILDALAKEYGFDLDTPFEEYPQKIRDILLYGTNGHQVKVYYKGQRGEGVYDVAFEGLIKNVERRYRETGSDATKQEYETFMRITPCPACKGQRLKPEALAVTVGDKNIYEVTSLSISSLQEFLNELKLTPTQEMIGEQVLKEIRSRVGFLVNVGLDYLTLSRATGTLSGGEAQRIRLATQIGSGLVGVAYILDEPSIGLHQRDNDKLLATLKHLRDLGNSLIVVEHDEDTMRAADCIVDIGPGAGEHGGKLVAIGTAEEIMKNPDSITGQYLSGKKKIPVPSERRKPTGFLIVRKAAENNLKNIDVKIPLGVMTCVTGVSGSGKSSLVNEILYKSLARKLNRARTIPGKHKCIEGVEQLDKVINIDQSPIGRTPRSNPATYTGVFDQIRDLFAATSDAKARGYKKGRFSFNVKGGRCEACSGDGILKIEMHFLPDVYVPCEVCHGKRYNRETLEVKYKGKNIYDVLNMTVEEALEFFDHVPSIKRKIQTLYDVGLSYIKLGQPSTELSGGEAQRIKLATELSKRGTGKTIYILDEPTTGLHFADVHKLIEILRRLSEGGNTVVVIEHNLDVIKTADYIIDIGPEGGDKGGTVIASGTPEEVAANPASYTGRYVSKYLR</sequence>
<keyword evidence="3 18" id="KW-0479">Metal-binding</keyword>
<feature type="binding site" evidence="18">
    <location>
        <begin position="646"/>
        <end position="653"/>
    </location>
    <ligand>
        <name>ATP</name>
        <dbReference type="ChEBI" id="CHEBI:30616"/>
    </ligand>
</feature>
<dbReference type="Proteomes" id="UP000886814">
    <property type="component" value="Unassembled WGS sequence"/>
</dbReference>
<keyword evidence="7 18" id="KW-0228">DNA excision</keyword>
<keyword evidence="9 18" id="KW-0862">Zinc</keyword>
<protein>
    <recommendedName>
        <fullName evidence="16 18">UvrABC system protein A</fullName>
        <shortName evidence="18">UvrA protein</shortName>
    </recommendedName>
    <alternativeName>
        <fullName evidence="17 18">Excinuclease ABC subunit A</fullName>
    </alternativeName>
</protein>
<dbReference type="AlphaFoldDB" id="A0A9D1PCY7"/>
<keyword evidence="4 18" id="KW-0677">Repeat</keyword>
<dbReference type="GO" id="GO:0005737">
    <property type="term" value="C:cytoplasm"/>
    <property type="evidence" value="ECO:0007669"/>
    <property type="project" value="UniProtKB-SubCell"/>
</dbReference>
<keyword evidence="6 18" id="KW-0227">DNA damage</keyword>
<keyword evidence="12 18" id="KW-0238">DNA-binding</keyword>
<dbReference type="EMBL" id="DXIQ01000017">
    <property type="protein sequence ID" value="HIV37943.1"/>
    <property type="molecule type" value="Genomic_DNA"/>
</dbReference>
<dbReference type="HAMAP" id="MF_00205">
    <property type="entry name" value="UvrA"/>
    <property type="match status" value="1"/>
</dbReference>
<dbReference type="GO" id="GO:0003677">
    <property type="term" value="F:DNA binding"/>
    <property type="evidence" value="ECO:0007669"/>
    <property type="project" value="UniProtKB-UniRule"/>
</dbReference>
<evidence type="ECO:0000313" key="21">
    <source>
        <dbReference type="Proteomes" id="UP000886814"/>
    </source>
</evidence>
<dbReference type="InterPro" id="IPR004602">
    <property type="entry name" value="UvrA"/>
</dbReference>
<evidence type="ECO:0000256" key="12">
    <source>
        <dbReference type="ARBA" id="ARBA00023125"/>
    </source>
</evidence>
<evidence type="ECO:0000256" key="15">
    <source>
        <dbReference type="ARBA" id="ARBA00038000"/>
    </source>
</evidence>
<feature type="zinc finger region" description="C4-type" evidence="18">
    <location>
        <begin position="745"/>
        <end position="771"/>
    </location>
</feature>
<dbReference type="GO" id="GO:0005524">
    <property type="term" value="F:ATP binding"/>
    <property type="evidence" value="ECO:0007669"/>
    <property type="project" value="UniProtKB-UniRule"/>
</dbReference>
<dbReference type="InterPro" id="IPR017871">
    <property type="entry name" value="ABC_transporter-like_CS"/>
</dbReference>
<evidence type="ECO:0000256" key="11">
    <source>
        <dbReference type="ARBA" id="ARBA00022881"/>
    </source>
</evidence>
<feature type="domain" description="ABC transporter" evidence="19">
    <location>
        <begin position="611"/>
        <end position="942"/>
    </location>
</feature>
<dbReference type="GO" id="GO:0009381">
    <property type="term" value="F:excinuclease ABC activity"/>
    <property type="evidence" value="ECO:0007669"/>
    <property type="project" value="UniProtKB-UniRule"/>
</dbReference>
<evidence type="ECO:0000256" key="7">
    <source>
        <dbReference type="ARBA" id="ARBA00022769"/>
    </source>
</evidence>
<dbReference type="InterPro" id="IPR027417">
    <property type="entry name" value="P-loop_NTPase"/>
</dbReference>
<keyword evidence="14 18" id="KW-0742">SOS response</keyword>
<dbReference type="CDD" id="cd03271">
    <property type="entry name" value="ABC_UvrA_II"/>
    <property type="match status" value="1"/>
</dbReference>
<evidence type="ECO:0000256" key="1">
    <source>
        <dbReference type="ARBA" id="ARBA00004496"/>
    </source>
</evidence>
<keyword evidence="8 18" id="KW-0863">Zinc-finger</keyword>
<comment type="similarity">
    <text evidence="15 18">Belongs to the ABC transporter superfamily. UvrA family.</text>
</comment>
<dbReference type="GO" id="GO:0009380">
    <property type="term" value="C:excinuclease repair complex"/>
    <property type="evidence" value="ECO:0007669"/>
    <property type="project" value="InterPro"/>
</dbReference>
<dbReference type="NCBIfam" id="TIGR00630">
    <property type="entry name" value="uvra"/>
    <property type="match status" value="1"/>
</dbReference>
<keyword evidence="20" id="KW-0378">Hydrolase</keyword>
<dbReference type="InterPro" id="IPR041552">
    <property type="entry name" value="UvrA_DNA-bd"/>
</dbReference>
<evidence type="ECO:0000256" key="8">
    <source>
        <dbReference type="ARBA" id="ARBA00022771"/>
    </source>
</evidence>
<dbReference type="SUPFAM" id="SSF52540">
    <property type="entry name" value="P-loop containing nucleoside triphosphate hydrolases"/>
    <property type="match status" value="2"/>
</dbReference>
<evidence type="ECO:0000256" key="5">
    <source>
        <dbReference type="ARBA" id="ARBA00022741"/>
    </source>
</evidence>
<evidence type="ECO:0000256" key="17">
    <source>
        <dbReference type="ARBA" id="ARBA00042156"/>
    </source>
</evidence>
<accession>A0A9D1PCY7</accession>
<organism evidence="20 21">
    <name type="scientific">Candidatus Blautia stercorigallinarum</name>
    <dbReference type="NCBI Taxonomy" id="2838501"/>
    <lineage>
        <taxon>Bacteria</taxon>
        <taxon>Bacillati</taxon>
        <taxon>Bacillota</taxon>
        <taxon>Clostridia</taxon>
        <taxon>Lachnospirales</taxon>
        <taxon>Lachnospiraceae</taxon>
        <taxon>Blautia</taxon>
    </lineage>
</organism>
<evidence type="ECO:0000256" key="3">
    <source>
        <dbReference type="ARBA" id="ARBA00022723"/>
    </source>
</evidence>
<dbReference type="SMART" id="SM00382">
    <property type="entry name" value="AAA"/>
    <property type="match status" value="1"/>
</dbReference>
<dbReference type="InterPro" id="IPR041102">
    <property type="entry name" value="UvrA_inter"/>
</dbReference>
<dbReference type="Gene3D" id="1.20.1580.10">
    <property type="entry name" value="ABC transporter ATPase like domain"/>
    <property type="match status" value="2"/>
</dbReference>
<evidence type="ECO:0000256" key="18">
    <source>
        <dbReference type="HAMAP-Rule" id="MF_00205"/>
    </source>
</evidence>
<dbReference type="Gene3D" id="1.10.8.280">
    <property type="entry name" value="ABC transporter ATPase domain-like"/>
    <property type="match status" value="1"/>
</dbReference>
<evidence type="ECO:0000256" key="14">
    <source>
        <dbReference type="ARBA" id="ARBA00023236"/>
    </source>
</evidence>
<dbReference type="InterPro" id="IPR003593">
    <property type="entry name" value="AAA+_ATPase"/>
</dbReference>
<gene>
    <name evidence="18 20" type="primary">uvrA</name>
    <name evidence="20" type="ORF">H9747_02930</name>
</gene>
<dbReference type="PROSITE" id="PS00211">
    <property type="entry name" value="ABC_TRANSPORTER_1"/>
    <property type="match status" value="2"/>
</dbReference>
<dbReference type="Pfam" id="PF17760">
    <property type="entry name" value="UvrA_inter"/>
    <property type="match status" value="1"/>
</dbReference>
<reference evidence="20" key="1">
    <citation type="journal article" date="2021" name="PeerJ">
        <title>Extensive microbial diversity within the chicken gut microbiome revealed by metagenomics and culture.</title>
        <authorList>
            <person name="Gilroy R."/>
            <person name="Ravi A."/>
            <person name="Getino M."/>
            <person name="Pursley I."/>
            <person name="Horton D.L."/>
            <person name="Alikhan N.F."/>
            <person name="Baker D."/>
            <person name="Gharbi K."/>
            <person name="Hall N."/>
            <person name="Watson M."/>
            <person name="Adriaenssens E.M."/>
            <person name="Foster-Nyarko E."/>
            <person name="Jarju S."/>
            <person name="Secka A."/>
            <person name="Antonio M."/>
            <person name="Oren A."/>
            <person name="Chaudhuri R.R."/>
            <person name="La Ragione R."/>
            <person name="Hildebrand F."/>
            <person name="Pallen M.J."/>
        </authorList>
    </citation>
    <scope>NUCLEOTIDE SEQUENCE</scope>
    <source>
        <strain evidence="20">CHK195-9823</strain>
    </source>
</reference>
<comment type="function">
    <text evidence="18">The UvrABC repair system catalyzes the recognition and processing of DNA lesions. UvrA is an ATPase and a DNA-binding protein. A damage recognition complex composed of 2 UvrA and 2 UvrB subunits scans DNA for abnormalities. When the presence of a lesion has been verified by UvrB, the UvrA molecules dissociate.</text>
</comment>
<evidence type="ECO:0000256" key="9">
    <source>
        <dbReference type="ARBA" id="ARBA00022833"/>
    </source>
</evidence>
<evidence type="ECO:0000256" key="10">
    <source>
        <dbReference type="ARBA" id="ARBA00022840"/>
    </source>
</evidence>
<dbReference type="PANTHER" id="PTHR43152">
    <property type="entry name" value="UVRABC SYSTEM PROTEIN A"/>
    <property type="match status" value="1"/>
</dbReference>
<evidence type="ECO:0000259" key="19">
    <source>
        <dbReference type="PROSITE" id="PS50893"/>
    </source>
</evidence>
<name>A0A9D1PCY7_9FIRM</name>
<dbReference type="FunFam" id="1.20.1580.10:FF:000001">
    <property type="entry name" value="UvrABC system protein A"/>
    <property type="match status" value="1"/>
</dbReference>
<dbReference type="GO" id="GO:0009432">
    <property type="term" value="P:SOS response"/>
    <property type="evidence" value="ECO:0007669"/>
    <property type="project" value="UniProtKB-UniRule"/>
</dbReference>
<proteinExistence type="inferred from homology"/>
<reference evidence="20" key="2">
    <citation type="submission" date="2021-04" db="EMBL/GenBank/DDBJ databases">
        <authorList>
            <person name="Gilroy R."/>
        </authorList>
    </citation>
    <scope>NUCLEOTIDE SEQUENCE</scope>
    <source>
        <strain evidence="20">CHK195-9823</strain>
    </source>
</reference>
<dbReference type="PANTHER" id="PTHR43152:SF3">
    <property type="entry name" value="UVRABC SYSTEM PROTEIN A"/>
    <property type="match status" value="1"/>
</dbReference>
<dbReference type="GO" id="GO:0008270">
    <property type="term" value="F:zinc ion binding"/>
    <property type="evidence" value="ECO:0007669"/>
    <property type="project" value="UniProtKB-UniRule"/>
</dbReference>
<comment type="subcellular location">
    <subcellularLocation>
        <location evidence="1 18">Cytoplasm</location>
    </subcellularLocation>
</comment>
<dbReference type="InterPro" id="IPR003439">
    <property type="entry name" value="ABC_transporter-like_ATP-bd"/>
</dbReference>